<accession>A0A0M2P0F4</accession>
<dbReference type="Pfam" id="PF13273">
    <property type="entry name" value="DUF4064"/>
    <property type="match status" value="1"/>
</dbReference>
<evidence type="ECO:0000256" key="1">
    <source>
        <dbReference type="SAM" id="Phobius"/>
    </source>
</evidence>
<dbReference type="GeneID" id="58096552"/>
<dbReference type="InterPro" id="IPR025273">
    <property type="entry name" value="DUF4064"/>
</dbReference>
<comment type="caution">
    <text evidence="3">The sequence shown here is derived from an EMBL/GenBank/DDBJ whole genome shotgun (WGS) entry which is preliminary data.</text>
</comment>
<feature type="transmembrane region" description="Helical" evidence="1">
    <location>
        <begin position="97"/>
        <end position="130"/>
    </location>
</feature>
<dbReference type="Proteomes" id="UP000034455">
    <property type="component" value="Unassembled WGS sequence"/>
</dbReference>
<evidence type="ECO:0000313" key="3">
    <source>
        <dbReference type="EMBL" id="KKI65426.1"/>
    </source>
</evidence>
<sequence>MKRTLEKVLVWLGIFIQFVLIFLMAIAAPFLNDRSFKGSLMDSFENQEAITNNLTQTETSQLLDNISQLFIVALGLVIVTTILALIFVLLINKIPKTVGVIFILLAIVSVFTLNIISALLWLIAGILLLVKKAHKHNKSKKVHKN</sequence>
<keyword evidence="1" id="KW-0472">Membrane</keyword>
<name>A0A0M2P0F4_STACC</name>
<feature type="transmembrane region" description="Helical" evidence="1">
    <location>
        <begin position="69"/>
        <end position="91"/>
    </location>
</feature>
<gene>
    <name evidence="3" type="ORF">UF66_1383</name>
</gene>
<dbReference type="PATRIC" id="fig|74704.6.peg.1418"/>
<dbReference type="AlphaFoldDB" id="A0A0M2P0F4"/>
<evidence type="ECO:0000259" key="2">
    <source>
        <dbReference type="Pfam" id="PF13273"/>
    </source>
</evidence>
<evidence type="ECO:0000313" key="4">
    <source>
        <dbReference type="Proteomes" id="UP000034455"/>
    </source>
</evidence>
<keyword evidence="1" id="KW-1133">Transmembrane helix</keyword>
<protein>
    <recommendedName>
        <fullName evidence="2">DUF4064 domain-containing protein</fullName>
    </recommendedName>
</protein>
<keyword evidence="1" id="KW-0812">Transmembrane</keyword>
<feature type="domain" description="DUF4064" evidence="2">
    <location>
        <begin position="2"/>
        <end position="112"/>
    </location>
</feature>
<dbReference type="RefSeq" id="WP_019469999.1">
    <property type="nucleotide sequence ID" value="NZ_BKAS01000001.1"/>
</dbReference>
<proteinExistence type="predicted"/>
<organism evidence="3 4">
    <name type="scientific">Staphylococcus cohnii subsp. cohnii</name>
    <dbReference type="NCBI Taxonomy" id="74704"/>
    <lineage>
        <taxon>Bacteria</taxon>
        <taxon>Bacillati</taxon>
        <taxon>Bacillota</taxon>
        <taxon>Bacilli</taxon>
        <taxon>Bacillales</taxon>
        <taxon>Staphylococcaceae</taxon>
        <taxon>Staphylococcus</taxon>
        <taxon>Staphylococcus cohnii species complex</taxon>
    </lineage>
</organism>
<feature type="transmembrane region" description="Helical" evidence="1">
    <location>
        <begin position="12"/>
        <end position="31"/>
    </location>
</feature>
<dbReference type="EMBL" id="LAKJ01000002">
    <property type="protein sequence ID" value="KKI65426.1"/>
    <property type="molecule type" value="Genomic_DNA"/>
</dbReference>
<reference evidence="3 4" key="1">
    <citation type="submission" date="2015-03" db="EMBL/GenBank/DDBJ databases">
        <title>Genome Assembly of Staphylococcus cohnii subsp. cohnii strain G22B2.</title>
        <authorList>
            <person name="Nair G."/>
            <person name="Kaur G."/>
            <person name="Khatri I."/>
            <person name="Singh N.K."/>
            <person name="Sathyabama S."/>
            <person name="Maurya S.K."/>
            <person name="Subramanian S."/>
            <person name="Agrewala J.N."/>
            <person name="Mayilraj S."/>
        </authorList>
    </citation>
    <scope>NUCLEOTIDE SEQUENCE [LARGE SCALE GENOMIC DNA]</scope>
    <source>
        <strain evidence="3 4">G22B2</strain>
    </source>
</reference>